<dbReference type="RefSeq" id="WP_162817746.1">
    <property type="nucleotide sequence ID" value="NZ_CP139960.1"/>
</dbReference>
<reference evidence="2 3" key="1">
    <citation type="submission" date="2023-12" db="EMBL/GenBank/DDBJ databases">
        <title>Genome sequencing and assembly of bacterial species from a model synthetic community.</title>
        <authorList>
            <person name="Hogle S.L."/>
        </authorList>
    </citation>
    <scope>NUCLEOTIDE SEQUENCE [LARGE SCALE GENOMIC DNA]</scope>
    <source>
        <strain evidence="2 3">HAMBI_3031</strain>
    </source>
</reference>
<feature type="chain" id="PRO_5046290964" evidence="1">
    <location>
        <begin position="28"/>
        <end position="585"/>
    </location>
</feature>
<sequence length="585" mass="63269">MTSFFRENKNISGFLLLALTVTLVFNACNKTANNALDSPENAANPQAKVRKVLMIVMDGGKGSEVKQIAPPVMTDLSENSIFSWDAINTTENITTVSNEAGVATMLTGVNPGKHGVITNVTNNNFDQYATIFSKLKELSPGSRTVAISSSADVVNIMAADATEKKMVSSDAAAKDAALSELNSGNPSFLYVQFTAADQAGMTDAYLASSATYRNAVLQIDQYVGEILTALKARSNAPNEDWIVVIASPKGNSTPYNPVAKPWSAFDDGRHNSFLIMANPRFAYNNKQKPSVFPYYGTTNSYRIGNVTGTSRRYAEVKDAAKYNFGTTGDFSVQCKVKIPSGNFNYPSFLGKRRAFATGAGDHGWVFFLEGTDWQANFNGANGSGGNTQARGTKVSDNNWHNLNLVVRQGGGTARNITVYTDGAKNATTNVGARDLNTTSPFAVGWRDGSNGGDIQMTITDIRIYNRALTDAEIANNYCRTDADLTDASLVGFWPSTTVEYDDSGNPFLRDYTTGANHLYFTNPSIISFSEVTPNACPLVDDVAYRTVPGGVDVATQVYLWMGHTINSDWSLDGQSWVPKYVDLAE</sequence>
<evidence type="ECO:0000313" key="2">
    <source>
        <dbReference type="EMBL" id="WQD39854.1"/>
    </source>
</evidence>
<organism evidence="2 3">
    <name type="scientific">Niabella yanshanensis</name>
    <dbReference type="NCBI Taxonomy" id="577386"/>
    <lineage>
        <taxon>Bacteria</taxon>
        <taxon>Pseudomonadati</taxon>
        <taxon>Bacteroidota</taxon>
        <taxon>Chitinophagia</taxon>
        <taxon>Chitinophagales</taxon>
        <taxon>Chitinophagaceae</taxon>
        <taxon>Niabella</taxon>
    </lineage>
</organism>
<dbReference type="Pfam" id="PF13385">
    <property type="entry name" value="Laminin_G_3"/>
    <property type="match status" value="1"/>
</dbReference>
<protein>
    <submittedName>
        <fullName evidence="2">LamG-like jellyroll fold domain-containing protein</fullName>
    </submittedName>
</protein>
<dbReference type="Gene3D" id="2.60.120.200">
    <property type="match status" value="1"/>
</dbReference>
<gene>
    <name evidence="2" type="ORF">U0035_06790</name>
</gene>
<name>A0ABZ0WBH7_9BACT</name>
<dbReference type="InterPro" id="IPR017850">
    <property type="entry name" value="Alkaline_phosphatase_core_sf"/>
</dbReference>
<proteinExistence type="predicted"/>
<dbReference type="Proteomes" id="UP001325680">
    <property type="component" value="Chromosome"/>
</dbReference>
<dbReference type="SUPFAM" id="SSF49899">
    <property type="entry name" value="Concanavalin A-like lectins/glucanases"/>
    <property type="match status" value="1"/>
</dbReference>
<keyword evidence="3" id="KW-1185">Reference proteome</keyword>
<feature type="signal peptide" evidence="1">
    <location>
        <begin position="1"/>
        <end position="27"/>
    </location>
</feature>
<evidence type="ECO:0000256" key="1">
    <source>
        <dbReference type="SAM" id="SignalP"/>
    </source>
</evidence>
<accession>A0ABZ0WBH7</accession>
<dbReference type="Gene3D" id="3.40.720.10">
    <property type="entry name" value="Alkaline Phosphatase, subunit A"/>
    <property type="match status" value="1"/>
</dbReference>
<dbReference type="EMBL" id="CP139960">
    <property type="protein sequence ID" value="WQD39854.1"/>
    <property type="molecule type" value="Genomic_DNA"/>
</dbReference>
<dbReference type="SUPFAM" id="SSF53649">
    <property type="entry name" value="Alkaline phosphatase-like"/>
    <property type="match status" value="1"/>
</dbReference>
<evidence type="ECO:0000313" key="3">
    <source>
        <dbReference type="Proteomes" id="UP001325680"/>
    </source>
</evidence>
<dbReference type="InterPro" id="IPR013320">
    <property type="entry name" value="ConA-like_dom_sf"/>
</dbReference>
<keyword evidence="1" id="KW-0732">Signal</keyword>